<evidence type="ECO:0000313" key="3">
    <source>
        <dbReference type="Proteomes" id="UP001642409"/>
    </source>
</evidence>
<name>A0AA86NTL0_9EUKA</name>
<dbReference type="EMBL" id="CATOUU010000316">
    <property type="protein sequence ID" value="CAI9924561.1"/>
    <property type="molecule type" value="Genomic_DNA"/>
</dbReference>
<reference evidence="1" key="1">
    <citation type="submission" date="2023-06" db="EMBL/GenBank/DDBJ databases">
        <authorList>
            <person name="Kurt Z."/>
        </authorList>
    </citation>
    <scope>NUCLEOTIDE SEQUENCE</scope>
</reference>
<sequence length="99" mass="11618">MPFGFLCFHLRSVQHEPLIQNLSFAVRFHRWIQSVFFSSVLNYHIIIVEFSIFSFIHCFHNLSVNFYLLQKIKESECAGERGFRAVENCSLNCPVQFGV</sequence>
<proteinExistence type="predicted"/>
<dbReference type="EMBL" id="CAXDID020000619">
    <property type="protein sequence ID" value="CAL6106848.1"/>
    <property type="molecule type" value="Genomic_DNA"/>
</dbReference>
<protein>
    <submittedName>
        <fullName evidence="2">Hypothetical_protein</fullName>
    </submittedName>
</protein>
<comment type="caution">
    <text evidence="1">The sequence shown here is derived from an EMBL/GenBank/DDBJ whole genome shotgun (WGS) entry which is preliminary data.</text>
</comment>
<dbReference type="Proteomes" id="UP001642409">
    <property type="component" value="Unassembled WGS sequence"/>
</dbReference>
<organism evidence="1">
    <name type="scientific">Hexamita inflata</name>
    <dbReference type="NCBI Taxonomy" id="28002"/>
    <lineage>
        <taxon>Eukaryota</taxon>
        <taxon>Metamonada</taxon>
        <taxon>Diplomonadida</taxon>
        <taxon>Hexamitidae</taxon>
        <taxon>Hexamitinae</taxon>
        <taxon>Hexamita</taxon>
    </lineage>
</organism>
<evidence type="ECO:0000313" key="2">
    <source>
        <dbReference type="EMBL" id="CAL6106848.1"/>
    </source>
</evidence>
<dbReference type="AlphaFoldDB" id="A0AA86NTL0"/>
<accession>A0AA86NTL0</accession>
<reference evidence="2 3" key="2">
    <citation type="submission" date="2024-07" db="EMBL/GenBank/DDBJ databases">
        <authorList>
            <person name="Akdeniz Z."/>
        </authorList>
    </citation>
    <scope>NUCLEOTIDE SEQUENCE [LARGE SCALE GENOMIC DNA]</scope>
</reference>
<keyword evidence="3" id="KW-1185">Reference proteome</keyword>
<evidence type="ECO:0000313" key="1">
    <source>
        <dbReference type="EMBL" id="CAI9924561.1"/>
    </source>
</evidence>
<gene>
    <name evidence="1" type="ORF">HINF_LOCUS12206</name>
    <name evidence="2" type="ORF">HINF_LOCUS74011</name>
</gene>